<dbReference type="GO" id="GO:0004565">
    <property type="term" value="F:beta-galactosidase activity"/>
    <property type="evidence" value="ECO:0007669"/>
    <property type="project" value="InterPro"/>
</dbReference>
<evidence type="ECO:0000259" key="1">
    <source>
        <dbReference type="Pfam" id="PF08532"/>
    </source>
</evidence>
<accession>A0A9P6LFL4</accession>
<name>A0A9P6LFL4_9PEZI</name>
<dbReference type="Proteomes" id="UP000781932">
    <property type="component" value="Unassembled WGS sequence"/>
</dbReference>
<evidence type="ECO:0000313" key="3">
    <source>
        <dbReference type="Proteomes" id="UP000781932"/>
    </source>
</evidence>
<comment type="caution">
    <text evidence="2">The sequence shown here is derived from an EMBL/GenBank/DDBJ whole genome shotgun (WGS) entry which is preliminary data.</text>
</comment>
<protein>
    <recommendedName>
        <fullName evidence="1">Beta-galactosidase trimerisation domain-containing protein</fullName>
    </recommendedName>
</protein>
<dbReference type="EMBL" id="JAATWM020000027">
    <property type="protein sequence ID" value="KAF9874274.1"/>
    <property type="molecule type" value="Genomic_DNA"/>
</dbReference>
<evidence type="ECO:0000313" key="2">
    <source>
        <dbReference type="EMBL" id="KAF9874274.1"/>
    </source>
</evidence>
<proteinExistence type="predicted"/>
<gene>
    <name evidence="2" type="ORF">CkaCkLH20_08257</name>
</gene>
<dbReference type="Gene3D" id="3.40.50.880">
    <property type="match status" value="1"/>
</dbReference>
<dbReference type="GeneID" id="62164046"/>
<dbReference type="RefSeq" id="XP_038743735.1">
    <property type="nucleotide sequence ID" value="XM_038890972.1"/>
</dbReference>
<dbReference type="InterPro" id="IPR028212">
    <property type="entry name" value="GHL6"/>
</dbReference>
<keyword evidence="3" id="KW-1185">Reference proteome</keyword>
<dbReference type="SUPFAM" id="SSF51445">
    <property type="entry name" value="(Trans)glycosidases"/>
    <property type="match status" value="1"/>
</dbReference>
<dbReference type="CDD" id="cd03143">
    <property type="entry name" value="A4_beta-galactosidase_middle_domain"/>
    <property type="match status" value="1"/>
</dbReference>
<dbReference type="GO" id="GO:0005975">
    <property type="term" value="P:carbohydrate metabolic process"/>
    <property type="evidence" value="ECO:0007669"/>
    <property type="project" value="InterPro"/>
</dbReference>
<dbReference type="InterPro" id="IPR029062">
    <property type="entry name" value="Class_I_gatase-like"/>
</dbReference>
<reference evidence="2" key="2">
    <citation type="submission" date="2020-11" db="EMBL/GenBank/DDBJ databases">
        <title>Whole genome sequencing of Colletotrichum sp.</title>
        <authorList>
            <person name="Li H."/>
        </authorList>
    </citation>
    <scope>NUCLEOTIDE SEQUENCE</scope>
    <source>
        <strain evidence="2">CkLH20</strain>
    </source>
</reference>
<dbReference type="Gene3D" id="3.20.20.80">
    <property type="entry name" value="Glycosidases"/>
    <property type="match status" value="1"/>
</dbReference>
<organism evidence="2 3">
    <name type="scientific">Colletotrichum karsti</name>
    <dbReference type="NCBI Taxonomy" id="1095194"/>
    <lineage>
        <taxon>Eukaryota</taxon>
        <taxon>Fungi</taxon>
        <taxon>Dikarya</taxon>
        <taxon>Ascomycota</taxon>
        <taxon>Pezizomycotina</taxon>
        <taxon>Sordariomycetes</taxon>
        <taxon>Hypocreomycetidae</taxon>
        <taxon>Glomerellales</taxon>
        <taxon>Glomerellaceae</taxon>
        <taxon>Colletotrichum</taxon>
        <taxon>Colletotrichum boninense species complex</taxon>
    </lineage>
</organism>
<dbReference type="AlphaFoldDB" id="A0A9P6LFL4"/>
<dbReference type="Gene3D" id="2.60.120.620">
    <property type="entry name" value="q2cbj1_9rhob like domain"/>
    <property type="match status" value="1"/>
</dbReference>
<dbReference type="SUPFAM" id="SSF52317">
    <property type="entry name" value="Class I glutamine amidotransferase-like"/>
    <property type="match status" value="1"/>
</dbReference>
<dbReference type="Pfam" id="PF14871">
    <property type="entry name" value="GHL6"/>
    <property type="match status" value="1"/>
</dbReference>
<sequence length="1020" mass="115212">MKYQHLTPEEQEHFLTKGWLRVPGAIKQEYIDKWMQDLWARVDYDEHDKSTWHTDYLHLPRHREVPAEEFAPEAWNKIVEICGGEDRIDPVRERYYGDAFIINFGSEEKAKQKGSFDPREQRGWHTDDDWYRMFLDSSGNALTVIHVFTDIPERGGGTCVCEDGLKGVMKCLYEHPEGLDPPINGQNCAHVGGCNEFSTVVAKKGDVILLHGLLPHTASPNYLHYARVISNPHVSLHSPYNLNRPDGDYSLLEQVILRNLGRESLPEYKPTRERKFWYPRNAGFKREKAAAELERMIAAAKAKGLDETAVDSIYLRKGTQEYRDFEKRNGFDKAVNEVNGLLMEQHKLSAQWWRKPFSMLQTNLREIDADMSVDDVANYIQDHGANAWLIGIGGIQAQYPTELAFHSKNVLLSQRESGDLIQDALTAARSRGLRLLARMDFSKVSAEVAAEHPEWCFISPTGNRQGHTGDLFSVCPSGGYYQERIFDILEEVIKRYPVDGFFINWTSMNEEDYYKRYHGVCHCDSCQKGWLAFSGGLELPKGPKDPNYAEWLRFSREVIDELTARIRVFISNRLPDACLILGKTADIMFHEANNAVGRELWHHATTEMVSSWMSYRPNVPVLVNSTCFMDMPYRIASEEPAHFAQYLLQCISRGGYPSTYMMGTPGKIPYLCLDIAGEITRFHKKWSDIYDGLRPCAKTSLVKPDRAQMTGTQFEEALSEYRGLYSAMQELHVPFDVVSQEHLLAMAESGELTRYKAIVAPNLGKLTSAEAKALDDWVFAGGHLITTASTGIDETGSAQLKSLPFERQVEKDGNRERLWSTYFAPPQTSKDSHVYNGPIVPLYGVYHSFDWKNDSQGGYNMLAHAPFSPPEKAYGNVQVEQRGYGTATFGSGKGIAIPFTVGRGYRELGLGVFRDFYSGILRDEGGVQEPLSIHVAEQVEVTLNRNGNKMVVHLVNMSGARKQNFGSHLPIVGGKIQITASGHNIAAQALKKDETLEVKDGEIMLPTLDLYEVVVIEGIL</sequence>
<dbReference type="SUPFAM" id="SSF51197">
    <property type="entry name" value="Clavaminate synthase-like"/>
    <property type="match status" value="1"/>
</dbReference>
<dbReference type="InterPro" id="IPR013738">
    <property type="entry name" value="Beta_galactosidase_Trimer"/>
</dbReference>
<dbReference type="OrthoDB" id="3337653at2759"/>
<dbReference type="Pfam" id="PF08532">
    <property type="entry name" value="Glyco_hydro_42M"/>
    <property type="match status" value="1"/>
</dbReference>
<reference evidence="2" key="1">
    <citation type="submission" date="2020-03" db="EMBL/GenBank/DDBJ databases">
        <authorList>
            <person name="He L."/>
        </authorList>
    </citation>
    <scope>NUCLEOTIDE SEQUENCE</scope>
    <source>
        <strain evidence="2">CkLH20</strain>
    </source>
</reference>
<dbReference type="InterPro" id="IPR017853">
    <property type="entry name" value="GH"/>
</dbReference>
<feature type="domain" description="Beta-galactosidase trimerisation" evidence="1">
    <location>
        <begin position="718"/>
        <end position="794"/>
    </location>
</feature>